<dbReference type="AlphaFoldDB" id="A0A3L7H2Y9"/>
<evidence type="ECO:0000256" key="1">
    <source>
        <dbReference type="ARBA" id="ARBA00004906"/>
    </source>
</evidence>
<feature type="domain" description="SOCS box" evidence="7">
    <location>
        <begin position="246"/>
        <end position="290"/>
    </location>
</feature>
<evidence type="ECO:0000313" key="9">
    <source>
        <dbReference type="Proteomes" id="UP000694386"/>
    </source>
</evidence>
<dbReference type="GO" id="GO:0045732">
    <property type="term" value="P:positive regulation of protein catabolic process"/>
    <property type="evidence" value="ECO:0007669"/>
    <property type="project" value="Ensembl"/>
</dbReference>
<dbReference type="Pfam" id="PF07525">
    <property type="entry name" value="SOCS_box"/>
    <property type="match status" value="1"/>
</dbReference>
<dbReference type="GO" id="GO:1990756">
    <property type="term" value="F:ubiquitin-like ligase-substrate adaptor activity"/>
    <property type="evidence" value="ECO:0007669"/>
    <property type="project" value="Ensembl"/>
</dbReference>
<dbReference type="PROSITE" id="PS50088">
    <property type="entry name" value="ANK_REPEAT"/>
    <property type="match status" value="5"/>
</dbReference>
<evidence type="ECO:0000313" key="11">
    <source>
        <dbReference type="RefSeq" id="XP_035305591.1"/>
    </source>
</evidence>
<dbReference type="PROSITE" id="PS50225">
    <property type="entry name" value="SOCS"/>
    <property type="match status" value="1"/>
</dbReference>
<dbReference type="GO" id="GO:0031466">
    <property type="term" value="C:Cul5-RING ubiquitin ligase complex"/>
    <property type="evidence" value="ECO:0007669"/>
    <property type="project" value="Ensembl"/>
</dbReference>
<organism evidence="8 9">
    <name type="scientific">Cricetulus griseus</name>
    <name type="common">Chinese hamster</name>
    <name type="synonym">Cricetulus barabensis griseus</name>
    <dbReference type="NCBI Taxonomy" id="10029"/>
    <lineage>
        <taxon>Eukaryota</taxon>
        <taxon>Metazoa</taxon>
        <taxon>Chordata</taxon>
        <taxon>Craniata</taxon>
        <taxon>Vertebrata</taxon>
        <taxon>Euteleostomi</taxon>
        <taxon>Mammalia</taxon>
        <taxon>Eutheria</taxon>
        <taxon>Euarchontoglires</taxon>
        <taxon>Glires</taxon>
        <taxon>Rodentia</taxon>
        <taxon>Myomorpha</taxon>
        <taxon>Muroidea</taxon>
        <taxon>Cricetidae</taxon>
        <taxon>Cricetinae</taxon>
        <taxon>Cricetulus</taxon>
    </lineage>
</organism>
<sequence length="290" mass="32000">MDGGRRSRLQRLGGCPHLRFLSNPLMGDIVSDWSPLHDAAIHGRLLTLRNLINQGWPVNIITADHVSPLHEACLRGHFSCASVLLSHGAQVNGIAIDWRTPLYNACLGGNHDCVTLLLDHGAAPHPESDLASPIHEAAKRGHVKCIESLADYGANIDYNISHLGTPLYIACKNQQLACAKKLLELGASVNKGKGLESPLHVVARMSFGELVYLLMDFGANVQARNAEGKRPVDLVPRESPVTEIFLEREGPESLMQLCRLRIRKCFGIRQHHKIAALFLPEDLKRFLLHL</sequence>
<reference evidence="10" key="2">
    <citation type="journal article" date="2020" name="Biotechnol. Bioeng.">
        <title>Chromosome-scale scaffolds for the Chinese hamster reference genome assembly to facilitate the study of the CHO epigenome.</title>
        <authorList>
            <person name="Hilliard W."/>
            <person name="MacDonald M."/>
            <person name="Lee K.H."/>
        </authorList>
    </citation>
    <scope>NUCLEOTIDE SEQUENCE [LARGE SCALE GENOMIC DNA]</scope>
    <source>
        <strain evidence="10">17A/GY</strain>
    </source>
</reference>
<dbReference type="Pfam" id="PF13637">
    <property type="entry name" value="Ank_4"/>
    <property type="match status" value="1"/>
</dbReference>
<dbReference type="OrthoDB" id="3246549at2759"/>
<reference evidence="8" key="4">
    <citation type="submission" date="2025-05" db="UniProtKB">
        <authorList>
            <consortium name="Ensembl"/>
        </authorList>
    </citation>
    <scope>IDENTIFICATION</scope>
</reference>
<dbReference type="SMART" id="SM00248">
    <property type="entry name" value="ANK"/>
    <property type="match status" value="6"/>
</dbReference>
<comment type="similarity">
    <text evidence="2">Belongs to the ankyrin SOCS box (ASB) family.</text>
</comment>
<evidence type="ECO:0000313" key="8">
    <source>
        <dbReference type="Ensembl" id="ENSCGRP00001007406.1"/>
    </source>
</evidence>
<accession>A0A3L7H2Y9</accession>
<dbReference type="GO" id="GO:0016567">
    <property type="term" value="P:protein ubiquitination"/>
    <property type="evidence" value="ECO:0007669"/>
    <property type="project" value="UniProtKB-UniPathway"/>
</dbReference>
<dbReference type="Pfam" id="PF00023">
    <property type="entry name" value="Ank"/>
    <property type="match status" value="1"/>
</dbReference>
<evidence type="ECO:0000313" key="10">
    <source>
        <dbReference type="Proteomes" id="UP001108280"/>
    </source>
</evidence>
<evidence type="ECO:0000256" key="6">
    <source>
        <dbReference type="PROSITE-ProRule" id="PRU00023"/>
    </source>
</evidence>
<dbReference type="InterPro" id="IPR036036">
    <property type="entry name" value="SOCS_box-like_dom_sf"/>
</dbReference>
<dbReference type="RefSeq" id="XP_035312293.1">
    <property type="nucleotide sequence ID" value="XM_035456402.1"/>
</dbReference>
<feature type="repeat" description="ANK" evidence="6">
    <location>
        <begin position="194"/>
        <end position="226"/>
    </location>
</feature>
<dbReference type="GO" id="GO:0043161">
    <property type="term" value="P:proteasome-mediated ubiquitin-dependent protein catabolic process"/>
    <property type="evidence" value="ECO:0007669"/>
    <property type="project" value="Ensembl"/>
</dbReference>
<evidence type="ECO:0000259" key="7">
    <source>
        <dbReference type="PROSITE" id="PS50225"/>
    </source>
</evidence>
<protein>
    <submittedName>
        <fullName evidence="11">Ankyrin repeat and SOCS box protein 9</fullName>
    </submittedName>
    <submittedName>
        <fullName evidence="8">Ankyrin repeat and SOCS box-containing 9</fullName>
    </submittedName>
</protein>
<dbReference type="FunFam" id="1.25.40.20:FF:000016">
    <property type="entry name" value="Ankyrin repeat and SOCS box containing 5"/>
    <property type="match status" value="1"/>
</dbReference>
<reference evidence="11" key="3">
    <citation type="submission" date="2025-04" db="UniProtKB">
        <authorList>
            <consortium name="RefSeq"/>
        </authorList>
    </citation>
    <scope>IDENTIFICATION</scope>
    <source>
        <strain evidence="11">17A/GY</strain>
        <tissue evidence="11">Liver</tissue>
    </source>
</reference>
<dbReference type="KEGG" id="cge:100774675"/>
<dbReference type="InterPro" id="IPR051573">
    <property type="entry name" value="Ankyrin-SOCS_box_domain"/>
</dbReference>
<dbReference type="SUPFAM" id="SSF158235">
    <property type="entry name" value="SOCS box-like"/>
    <property type="match status" value="1"/>
</dbReference>
<dbReference type="FunFam" id="1.10.750.20:FF:000001">
    <property type="entry name" value="Ankyrin repeat and SOCS box containing 1"/>
    <property type="match status" value="1"/>
</dbReference>
<evidence type="ECO:0000256" key="3">
    <source>
        <dbReference type="ARBA" id="ARBA00022737"/>
    </source>
</evidence>
<evidence type="ECO:0000256" key="4">
    <source>
        <dbReference type="ARBA" id="ARBA00022786"/>
    </source>
</evidence>
<evidence type="ECO:0000256" key="5">
    <source>
        <dbReference type="ARBA" id="ARBA00023043"/>
    </source>
</evidence>
<feature type="repeat" description="ANK" evidence="6">
    <location>
        <begin position="129"/>
        <end position="161"/>
    </location>
</feature>
<keyword evidence="10" id="KW-1185">Reference proteome</keyword>
<dbReference type="OMA" id="QHHKITG"/>
<feature type="repeat" description="ANK" evidence="6">
    <location>
        <begin position="31"/>
        <end position="63"/>
    </location>
</feature>
<keyword evidence="3" id="KW-0677">Repeat</keyword>
<proteinExistence type="inferred from homology"/>
<gene>
    <name evidence="8 11" type="primary">Asb9</name>
</gene>
<dbReference type="InterPro" id="IPR002110">
    <property type="entry name" value="Ankyrin_rpt"/>
</dbReference>
<dbReference type="CTD" id="140462"/>
<dbReference type="Pfam" id="PF12796">
    <property type="entry name" value="Ank_2"/>
    <property type="match status" value="1"/>
</dbReference>
<feature type="repeat" description="ANK" evidence="6">
    <location>
        <begin position="97"/>
        <end position="129"/>
    </location>
</feature>
<dbReference type="Ensembl" id="ENSCGRT00001011440.1">
    <property type="protein sequence ID" value="ENSCGRP00001007406.1"/>
    <property type="gene ID" value="ENSCGRG00001009823.1"/>
</dbReference>
<feature type="repeat" description="ANK" evidence="6">
    <location>
        <begin position="64"/>
        <end position="92"/>
    </location>
</feature>
<keyword evidence="5 6" id="KW-0040">ANK repeat</keyword>
<dbReference type="SUPFAM" id="SSF48403">
    <property type="entry name" value="Ankyrin repeat"/>
    <property type="match status" value="1"/>
</dbReference>
<dbReference type="SMART" id="SM00969">
    <property type="entry name" value="SOCS_box"/>
    <property type="match status" value="1"/>
</dbReference>
<dbReference type="PROSITE" id="PS50297">
    <property type="entry name" value="ANK_REP_REGION"/>
    <property type="match status" value="4"/>
</dbReference>
<dbReference type="InterPro" id="IPR001496">
    <property type="entry name" value="SOCS_box"/>
</dbReference>
<dbReference type="PANTHER" id="PTHR24136:SF17">
    <property type="entry name" value="ANKYRIN REPEAT AND SOCS BOX PROTEIN 9"/>
    <property type="match status" value="1"/>
</dbReference>
<evidence type="ECO:0000256" key="2">
    <source>
        <dbReference type="ARBA" id="ARBA00005949"/>
    </source>
</evidence>
<name>A0A3L7H2Y9_CRIGR</name>
<dbReference type="Gene3D" id="1.10.750.20">
    <property type="entry name" value="SOCS box"/>
    <property type="match status" value="1"/>
</dbReference>
<dbReference type="GeneID" id="100774675"/>
<dbReference type="PANTHER" id="PTHR24136">
    <property type="entry name" value="SOWAH (DROSOPHILA) HOMOLOG"/>
    <property type="match status" value="1"/>
</dbReference>
<dbReference type="UniPathway" id="UPA00143"/>
<dbReference type="Proteomes" id="UP000694386">
    <property type="component" value="Unplaced"/>
</dbReference>
<keyword evidence="4" id="KW-0833">Ubl conjugation pathway</keyword>
<dbReference type="GO" id="GO:0035556">
    <property type="term" value="P:intracellular signal transduction"/>
    <property type="evidence" value="ECO:0007669"/>
    <property type="project" value="InterPro"/>
</dbReference>
<dbReference type="InterPro" id="IPR036770">
    <property type="entry name" value="Ankyrin_rpt-contain_sf"/>
</dbReference>
<comment type="pathway">
    <text evidence="1">Protein modification; protein ubiquitination.</text>
</comment>
<reference evidence="10" key="1">
    <citation type="journal article" date="2018" name="Biotechnol. Bioeng.">
        <title>A reference genome of the Chinese hamster based on a hybrid assembly strategy.</title>
        <authorList>
            <person name="Rupp O."/>
            <person name="MacDonald M.L."/>
            <person name="Li S."/>
            <person name="Dhiman H."/>
            <person name="Polson S."/>
            <person name="Griep S."/>
            <person name="Heffner K."/>
            <person name="Hernandez I."/>
            <person name="Brinkrolf K."/>
            <person name="Jadhav V."/>
            <person name="Samoudi M."/>
            <person name="Hao H."/>
            <person name="Kingham B."/>
            <person name="Goesmann A."/>
            <person name="Betenbaugh M.J."/>
            <person name="Lewis N.E."/>
            <person name="Borth N."/>
            <person name="Lee K.H."/>
        </authorList>
    </citation>
    <scope>NUCLEOTIDE SEQUENCE [LARGE SCALE GENOMIC DNA]</scope>
    <source>
        <strain evidence="10">17A/GY</strain>
    </source>
</reference>
<dbReference type="Proteomes" id="UP001108280">
    <property type="component" value="Chromosome X"/>
</dbReference>
<dbReference type="GeneTree" id="ENSGT00940000157160"/>
<dbReference type="RefSeq" id="XP_035305591.1">
    <property type="nucleotide sequence ID" value="XM_035449700.1"/>
</dbReference>
<dbReference type="Gene3D" id="1.25.40.20">
    <property type="entry name" value="Ankyrin repeat-containing domain"/>
    <property type="match status" value="1"/>
</dbReference>